<dbReference type="GO" id="GO:0052572">
    <property type="term" value="P:response to host immune response"/>
    <property type="evidence" value="ECO:0007669"/>
    <property type="project" value="TreeGrafter"/>
</dbReference>
<keyword evidence="3" id="KW-0812">Transmembrane</keyword>
<feature type="region of interest" description="Disordered" evidence="2">
    <location>
        <begin position="319"/>
        <end position="339"/>
    </location>
</feature>
<evidence type="ECO:0000256" key="2">
    <source>
        <dbReference type="SAM" id="MobiDB-lite"/>
    </source>
</evidence>
<evidence type="ECO:0000256" key="3">
    <source>
        <dbReference type="SAM" id="Phobius"/>
    </source>
</evidence>
<evidence type="ECO:0000259" key="5">
    <source>
        <dbReference type="Pfam" id="PF18878"/>
    </source>
</evidence>
<dbReference type="PANTHER" id="PTHR46766:SF1">
    <property type="entry name" value="GLUTAMINE-RICH PROTEIN 2"/>
    <property type="match status" value="1"/>
</dbReference>
<dbReference type="RefSeq" id="WP_077086661.1">
    <property type="nucleotide sequence ID" value="NZ_LT721901.1"/>
</dbReference>
<proteinExistence type="inferred from homology"/>
<reference evidence="6 7" key="1">
    <citation type="submission" date="2017-01" db="EMBL/GenBank/DDBJ databases">
        <authorList>
            <consortium name="Urmite Genomes"/>
        </authorList>
    </citation>
    <scope>NUCLEOTIDE SEQUENCE [LARGE SCALE GENOMIC DNA]</scope>
    <source>
        <strain evidence="6 7">AB57</strain>
    </source>
</reference>
<feature type="region of interest" description="Disordered" evidence="2">
    <location>
        <begin position="460"/>
        <end position="499"/>
    </location>
</feature>
<dbReference type="STRING" id="1841860.GCA_900157375_01086"/>
<dbReference type="PANTHER" id="PTHR46766">
    <property type="entry name" value="GLUTAMINE-RICH PROTEIN 2"/>
    <property type="match status" value="1"/>
</dbReference>
<dbReference type="SUPFAM" id="SSF140459">
    <property type="entry name" value="PE/PPE dimer-like"/>
    <property type="match status" value="1"/>
</dbReference>
<dbReference type="Pfam" id="PF18878">
    <property type="entry name" value="PPE-PPW"/>
    <property type="match status" value="1"/>
</dbReference>
<dbReference type="FunFam" id="1.20.1260.20:FF:000001">
    <property type="entry name" value="PPE family protein PPE41"/>
    <property type="match status" value="1"/>
</dbReference>
<comment type="similarity">
    <text evidence="1">Belongs to the mycobacterial PPE family.</text>
</comment>
<evidence type="ECO:0000313" key="6">
    <source>
        <dbReference type="EMBL" id="SPM33281.1"/>
    </source>
</evidence>
<dbReference type="EMBL" id="FUFA01000002">
    <property type="protein sequence ID" value="SPM33281.1"/>
    <property type="molecule type" value="Genomic_DNA"/>
</dbReference>
<sequence>MTAPVWMASPPELHSALLSAGPGPGPLLAAAGAWTSLSAEYASTAAELGGILGAVQAGGWEGPTAAQYVAAHLPYLAWLQQASADSAGVAAQHEVTAAAYTSALAMMPTLPELATNHVVHGALVGTNFFGINTIPIALNEADYVRMWVQAAAAMGTYQIVSGTALASAPRTTVAPNIGTPGAMEADNVSTFAAPNAQSSGNWLEQLLQQLAQMLQDFMQNLSNMLQNFLSELGPLLVANFPLLFFIAYEAFFIPFGYTFWTLLLASPLLIPLAIAIGVNVFLQQLPDLGDDDIPGVAPGLTSQPAAPMPVAAMAPPAMGSAPGAPASTPAGTGAPAAPAPAPAPATLPYAVAMGGDAGPGFSPTVGGRGGIKAPAGTIPAAAAAVPASAAAARRRRRAAMRDHSDEYLDMNVDVNPDWGAPANEEERLAFATASASGAGRLGFAGTASKDADMQAAGLTQLAGNGFGSGPRMPMVPGTWDQDTEGPNGSGDKGRGGQDS</sequence>
<evidence type="ECO:0000313" key="7">
    <source>
        <dbReference type="Proteomes" id="UP000240988"/>
    </source>
</evidence>
<dbReference type="InterPro" id="IPR038332">
    <property type="entry name" value="PPE_sf"/>
</dbReference>
<feature type="transmembrane region" description="Helical" evidence="3">
    <location>
        <begin position="259"/>
        <end position="282"/>
    </location>
</feature>
<keyword evidence="3" id="KW-0472">Membrane</keyword>
<feature type="domain" description="PPE-PPW subfamily C-terminal" evidence="5">
    <location>
        <begin position="432"/>
        <end position="479"/>
    </location>
</feature>
<feature type="domain" description="PPE" evidence="4">
    <location>
        <begin position="6"/>
        <end position="168"/>
    </location>
</feature>
<dbReference type="Gene3D" id="1.20.1260.20">
    <property type="entry name" value="PPE superfamily"/>
    <property type="match status" value="1"/>
</dbReference>
<feature type="transmembrane region" description="Helical" evidence="3">
    <location>
        <begin position="232"/>
        <end position="253"/>
    </location>
</feature>
<protein>
    <submittedName>
        <fullName evidence="6">PPE family protein</fullName>
    </submittedName>
</protein>
<keyword evidence="3" id="KW-1133">Transmembrane helix</keyword>
<name>A0A2U3NP46_9MYCO</name>
<gene>
    <name evidence="6" type="ORF">MRAB57_1085</name>
</gene>
<feature type="compositionally biased region" description="Low complexity" evidence="2">
    <location>
        <begin position="319"/>
        <end position="336"/>
    </location>
</feature>
<organism evidence="6 7">
    <name type="scientific">Mycobacterium rhizamassiliense</name>
    <dbReference type="NCBI Taxonomy" id="1841860"/>
    <lineage>
        <taxon>Bacteria</taxon>
        <taxon>Bacillati</taxon>
        <taxon>Actinomycetota</taxon>
        <taxon>Actinomycetes</taxon>
        <taxon>Mycobacteriales</taxon>
        <taxon>Mycobacteriaceae</taxon>
        <taxon>Mycobacterium</taxon>
    </lineage>
</organism>
<dbReference type="Proteomes" id="UP000240988">
    <property type="component" value="Unassembled WGS sequence"/>
</dbReference>
<accession>A0A2U3NP46</accession>
<dbReference type="InterPro" id="IPR000030">
    <property type="entry name" value="PPE_dom"/>
</dbReference>
<keyword evidence="7" id="KW-1185">Reference proteome</keyword>
<dbReference type="AlphaFoldDB" id="A0A2U3NP46"/>
<dbReference type="InterPro" id="IPR043641">
    <property type="entry name" value="PPE-PPW_C"/>
</dbReference>
<evidence type="ECO:0000256" key="1">
    <source>
        <dbReference type="ARBA" id="ARBA00010652"/>
    </source>
</evidence>
<evidence type="ECO:0000259" key="4">
    <source>
        <dbReference type="Pfam" id="PF00823"/>
    </source>
</evidence>
<dbReference type="Pfam" id="PF00823">
    <property type="entry name" value="PPE"/>
    <property type="match status" value="1"/>
</dbReference>